<keyword evidence="2" id="KW-1185">Reference proteome</keyword>
<reference evidence="1 2" key="1">
    <citation type="journal article" date="2022" name="Genome Biol. Evol.">
        <title>The Spruce Budworm Genome: Reconstructing the Evolutionary History of Antifreeze Proteins.</title>
        <authorList>
            <person name="Beliveau C."/>
            <person name="Gagne P."/>
            <person name="Picq S."/>
            <person name="Vernygora O."/>
            <person name="Keeling C.I."/>
            <person name="Pinkney K."/>
            <person name="Doucet D."/>
            <person name="Wen F."/>
            <person name="Johnston J.S."/>
            <person name="Maaroufi H."/>
            <person name="Boyle B."/>
            <person name="Laroche J."/>
            <person name="Dewar K."/>
            <person name="Juretic N."/>
            <person name="Blackburn G."/>
            <person name="Nisole A."/>
            <person name="Brunet B."/>
            <person name="Brandao M."/>
            <person name="Lumley L."/>
            <person name="Duan J."/>
            <person name="Quan G."/>
            <person name="Lucarotti C.J."/>
            <person name="Roe A.D."/>
            <person name="Sperling F.A.H."/>
            <person name="Levesque R.C."/>
            <person name="Cusson M."/>
        </authorList>
    </citation>
    <scope>NUCLEOTIDE SEQUENCE [LARGE SCALE GENOMIC DNA]</scope>
    <source>
        <strain evidence="1">Glfc:IPQL:Cfum</strain>
    </source>
</reference>
<organism evidence="1 2">
    <name type="scientific">Choristoneura fumiferana</name>
    <name type="common">Spruce budworm moth</name>
    <name type="synonym">Archips fumiferana</name>
    <dbReference type="NCBI Taxonomy" id="7141"/>
    <lineage>
        <taxon>Eukaryota</taxon>
        <taxon>Metazoa</taxon>
        <taxon>Ecdysozoa</taxon>
        <taxon>Arthropoda</taxon>
        <taxon>Hexapoda</taxon>
        <taxon>Insecta</taxon>
        <taxon>Pterygota</taxon>
        <taxon>Neoptera</taxon>
        <taxon>Endopterygota</taxon>
        <taxon>Lepidoptera</taxon>
        <taxon>Glossata</taxon>
        <taxon>Ditrysia</taxon>
        <taxon>Tortricoidea</taxon>
        <taxon>Tortricidae</taxon>
        <taxon>Tortricinae</taxon>
        <taxon>Choristoneura</taxon>
    </lineage>
</organism>
<evidence type="ECO:0000313" key="2">
    <source>
        <dbReference type="Proteomes" id="UP001064048"/>
    </source>
</evidence>
<gene>
    <name evidence="1" type="ORF">MSG28_002073</name>
</gene>
<evidence type="ECO:0000313" key="1">
    <source>
        <dbReference type="EMBL" id="KAI8427574.1"/>
    </source>
</evidence>
<sequence>MADRIQLSDQVWLKPEGTTEFDIPLAVKILNSSGDRIQVRDDDGKVFSTSTHNVIKPLHATSVTGVEDMITLGELQEHTILRNLHIRYNQQLIYTYTGTMLIAMNPYEILPIYTMDQIHFYQERGMGEIPPHIFAIGDNSYRELMDTSSNQCIVISGESGAGKTESTKLLLQYLAAASGKHSWIEQQIQETNPILEAFGNAKTVRNDNSSRFGKYINIYFSSKGIIEGANIDQYLLEKTRIVFQSKGERNYHIFYSLVTGLAADEKRKLELGQPADYNYLNSGSTLTCDGRNDGLEFADIRSAFKVLNFPDTEVWSVFSLLAAILHLGNLKFKSFNFNNIESSEISDAINANRIAALLGVNKSKLCDALTRKTFVAHGDKVVSTLTVAAAGEGKDALVKAIYGHIFEYIVEMINGTLHRDQQLSSNSVGILDIFGFENFDSNSFEQLCINYANENLQQFFVRHIFKLEQEQYEKEGITWTNINYKDNQDNLDMIGLKPMNLLSLIDEESKFPKGTDITLLSKLNSNHSTKSCYITPKSTHEHSFGVKHFAGDVTYLVKGFLDKNRDMMTADVKEMILDSSNTFLKNLFSNETVTTQSGSRKTVSTSFKFKTSLDALMKTLYACHPFFVRCIKPNEFKKPRVFDRGLCVRQLRYAGLMETAKIRQAGFPIRYSYSEFVHRYRLIVPDIPPAEKTDCKSATKKICLQVLKDQEFRLGHTKVFLKDMHDAILEELRHKVLITAVIKVQANARRFIHRTRFLKMREAAIIIQKHYRARGYRNRYLIMRRGYLRVQAVIRSRELRKTFINLRKFFRKLQAHSRGFLVRKLVKDKGHIIRDSLAQFKKEKAELERSGKTDAKGAEDDYERKYNELMRSIWIVKDMPLENKTHNSAVIDDRYVDDVFGFLKDTTTPAGTVRGTGFGVTSKVKPTASSVIPLPQEQEEEEVFDEFNFRKFAATYFLGNTSHQYSRKPLKQSLLELPSPVDKMAAQALWITILRFMGDLPEPKYVDDKIDNIPVMTKLSDTIGRAFQKSKEFEEILMKDNSNGNRNKLIQKTLKRQNKLNDELMMNLLKDEMTNEMYSTWLNARRSTNLEKLHFIIGHGIIRKELRDEIFCQLCKQLTNNPSKASHARGWILLSLCVGCFPPSERIVKYLRSFIRGGPPGYAPYCEGRLVRTFKNGPRAQPPSWLELQATKTKKPILLTVTLMDESTKTIQSDSATTSEEICQQVAENIGLNDVFGFSLYITLYDKVLSLGSESEHIMDAISQCEQFAKEQGTPEKSAPWRLFYRKEVFTPWHNPSDDAVATSLIYHQVAKGVKFGEYRCDAEKDLAMIAAQQHYIEYGPRIDPNVLRKVIVNYIPNQFIQSNDVALTKWEHLVTKAFESSQSIQSKIDPLRCKEDIVIFAKLKWPMLFSRFFEAIKIKGEMINKDVVIIAVNWTGIYIVDQLEHILLEMTFAEVTYVAYNADKDYDNVGTITLRTIQQEEMVFQSVDASEMSSLIIYLIDGLKRRSIYVVAQSDSQGYSDASSFLQYKKGDLITLLQDCTGETLMNATWGHGACNGQEGLFPTEQVYILPTMSVPSNTTLEVFKKGNITTDKKASKYNTIQRKRMYTLEKFAKDNFRENYDINSTISRMSTLTTAKKAVAGDLWAHTRDPIRKPLLKKILGDEKVEKCAIAMFFGVLKYMGDMPAPKARSVTEYTDEIFRPATTDLGLRDEAYCQIMKQLTNNRIQLSEERGWELMWLATGVFAPGQQLIKELVEFLKTRPHPIAKECLKRVFKIQKSGSRLYAPYVVEIEAIQHRSMQIYHKVYFPDDTDEAFEVDSSTKARDLCEQIAGRLNIKNSDGFSLFVKISDKVFSVPENYYFFDFVHELVEWMKASRPVRAAGAQLQLNYQIFFMKKLWINTVPGRDKNADQIFYFPQELPKYLRGYHKTSKQDLVELAAFIYRARFGTDQSLLPQIGQMLEDFIPPDMVRIQSNSQWKSSISAAYLKHGVMTENEAKEQFLKKIYQLPTFGTAFFEVKQTSDPSYPELVVIGINRSGVSVIHPQSRDVLVTHPFSQISNWSSGNTFFHMTMEEREDARNADYIGKPVQSFKSIEKLLTTVDPDGYVKKKVFEEGGGGPLNEDCTVHIAYTGFWENEDVPFDVRKLHKPLVVDLKNSDLLPGLDMAVKSMLVGEVSLFLLSYHVMFGELGVPPRIKPKADCIFYIKLIKSILTPEEGEINFSEPNMFQRVDLQVKKLYSSGLTLYKCHNFMAAIQLFRKSVFMLHKCRLADDTEEDKQEKWLKKLYLNLAICYNRVEQPLKACVACNELNRLNSLWNNKKALFQNAKALRMIGQYDAAEKRLLRAQKISPNKEKDKDLDEEYNLLQKTRNACDQSKLLFKHVHGPSMELISDAFKEEVVALIKNFKENVNLCKLTLPGGLNTVELKYIKDTCIRENLFYSRIEKDYALDKTDEKTGDNKPSEDNEV</sequence>
<comment type="caution">
    <text evidence="1">The sequence shown here is derived from an EMBL/GenBank/DDBJ whole genome shotgun (WGS) entry which is preliminary data.</text>
</comment>
<name>A0ACC0JTY2_CHOFU</name>
<protein>
    <submittedName>
        <fullName evidence="1">Uncharacterized protein</fullName>
    </submittedName>
</protein>
<dbReference type="Proteomes" id="UP001064048">
    <property type="component" value="Chromosome 3"/>
</dbReference>
<proteinExistence type="predicted"/>
<dbReference type="EMBL" id="CM046103">
    <property type="protein sequence ID" value="KAI8427574.1"/>
    <property type="molecule type" value="Genomic_DNA"/>
</dbReference>
<accession>A0ACC0JTY2</accession>